<name>A0A2W5KB80_ANCNO</name>
<proteinExistence type="predicted"/>
<dbReference type="Proteomes" id="UP000249577">
    <property type="component" value="Unassembled WGS sequence"/>
</dbReference>
<evidence type="ECO:0000313" key="3">
    <source>
        <dbReference type="Proteomes" id="UP000249577"/>
    </source>
</evidence>
<organism evidence="2 3">
    <name type="scientific">Ancylobacter novellus</name>
    <name type="common">Thiobacillus novellus</name>
    <dbReference type="NCBI Taxonomy" id="921"/>
    <lineage>
        <taxon>Bacteria</taxon>
        <taxon>Pseudomonadati</taxon>
        <taxon>Pseudomonadota</taxon>
        <taxon>Alphaproteobacteria</taxon>
        <taxon>Hyphomicrobiales</taxon>
        <taxon>Xanthobacteraceae</taxon>
        <taxon>Ancylobacter</taxon>
    </lineage>
</organism>
<dbReference type="Gene3D" id="1.10.10.60">
    <property type="entry name" value="Homeodomain-like"/>
    <property type="match status" value="1"/>
</dbReference>
<gene>
    <name evidence="2" type="ORF">DI565_12795</name>
</gene>
<reference evidence="2 3" key="1">
    <citation type="submission" date="2017-08" db="EMBL/GenBank/DDBJ databases">
        <title>Infants hospitalized years apart are colonized by the same room-sourced microbial strains.</title>
        <authorList>
            <person name="Brooks B."/>
            <person name="Olm M.R."/>
            <person name="Firek B.A."/>
            <person name="Baker R."/>
            <person name="Thomas B.C."/>
            <person name="Morowitz M.J."/>
            <person name="Banfield J.F."/>
        </authorList>
    </citation>
    <scope>NUCLEOTIDE SEQUENCE [LARGE SCALE GENOMIC DNA]</scope>
    <source>
        <strain evidence="2">S2_005_003_R2_43</strain>
    </source>
</reference>
<dbReference type="EMBL" id="QFPN01000006">
    <property type="protein sequence ID" value="PZQ14292.1"/>
    <property type="molecule type" value="Genomic_DNA"/>
</dbReference>
<comment type="caution">
    <text evidence="2">The sequence shown here is derived from an EMBL/GenBank/DDBJ whole genome shotgun (WGS) entry which is preliminary data.</text>
</comment>
<feature type="region of interest" description="Disordered" evidence="1">
    <location>
        <begin position="34"/>
        <end position="58"/>
    </location>
</feature>
<accession>A0A2W5KB80</accession>
<dbReference type="AlphaFoldDB" id="A0A2W5KB80"/>
<evidence type="ECO:0000313" key="2">
    <source>
        <dbReference type="EMBL" id="PZQ14292.1"/>
    </source>
</evidence>
<sequence>MSRKWTADEVETLIRLWAAGETIEAIAEEIGRTPHGVSSAASDRGLPHRPRRGTPRSLWTEADEARALALRAEGWSYARIGAALGRGETGVADRIARLTAPRAPKVVPPPAGKKRMCLMCGKGMWSSHPGQRICLPCKDTDDWRAA</sequence>
<evidence type="ECO:0008006" key="4">
    <source>
        <dbReference type="Google" id="ProtNLM"/>
    </source>
</evidence>
<evidence type="ECO:0000256" key="1">
    <source>
        <dbReference type="SAM" id="MobiDB-lite"/>
    </source>
</evidence>
<protein>
    <recommendedName>
        <fullName evidence="4">GcrA cell cycle regulator</fullName>
    </recommendedName>
</protein>